<evidence type="ECO:0000256" key="3">
    <source>
        <dbReference type="ARBA" id="ARBA00022692"/>
    </source>
</evidence>
<keyword evidence="9" id="KW-1185">Reference proteome</keyword>
<feature type="transmembrane region" description="Helical" evidence="6">
    <location>
        <begin position="493"/>
        <end position="513"/>
    </location>
</feature>
<dbReference type="InterPro" id="IPR036259">
    <property type="entry name" value="MFS_trans_sf"/>
</dbReference>
<evidence type="ECO:0000256" key="5">
    <source>
        <dbReference type="ARBA" id="ARBA00023136"/>
    </source>
</evidence>
<feature type="transmembrane region" description="Helical" evidence="6">
    <location>
        <begin position="362"/>
        <end position="385"/>
    </location>
</feature>
<dbReference type="PROSITE" id="PS50850">
    <property type="entry name" value="MFS"/>
    <property type="match status" value="1"/>
</dbReference>
<accession>A0A074VFG5</accession>
<dbReference type="HOGENOM" id="CLU_001265_54_5_1"/>
<protein>
    <submittedName>
        <fullName evidence="8">MFS general substrate transporter</fullName>
    </submittedName>
</protein>
<evidence type="ECO:0000259" key="7">
    <source>
        <dbReference type="PROSITE" id="PS50850"/>
    </source>
</evidence>
<dbReference type="EMBL" id="KL584849">
    <property type="protein sequence ID" value="KEQ59178.1"/>
    <property type="molecule type" value="Genomic_DNA"/>
</dbReference>
<organism evidence="8 9">
    <name type="scientific">Aureobasidium melanogenum (strain CBS 110374)</name>
    <name type="common">Aureobasidium pullulans var. melanogenum</name>
    <dbReference type="NCBI Taxonomy" id="1043003"/>
    <lineage>
        <taxon>Eukaryota</taxon>
        <taxon>Fungi</taxon>
        <taxon>Dikarya</taxon>
        <taxon>Ascomycota</taxon>
        <taxon>Pezizomycotina</taxon>
        <taxon>Dothideomycetes</taxon>
        <taxon>Dothideomycetidae</taxon>
        <taxon>Dothideales</taxon>
        <taxon>Saccotheciaceae</taxon>
        <taxon>Aureobasidium</taxon>
    </lineage>
</organism>
<feature type="transmembrane region" description="Helical" evidence="6">
    <location>
        <begin position="119"/>
        <end position="143"/>
    </location>
</feature>
<evidence type="ECO:0000256" key="4">
    <source>
        <dbReference type="ARBA" id="ARBA00022989"/>
    </source>
</evidence>
<reference evidence="8 9" key="1">
    <citation type="journal article" date="2014" name="BMC Genomics">
        <title>Genome sequencing of four Aureobasidium pullulans varieties: biotechnological potential, stress tolerance, and description of new species.</title>
        <authorList>
            <person name="Gostin Ar C."/>
            <person name="Ohm R.A."/>
            <person name="Kogej T."/>
            <person name="Sonjak S."/>
            <person name="Turk M."/>
            <person name="Zajc J."/>
            <person name="Zalar P."/>
            <person name="Grube M."/>
            <person name="Sun H."/>
            <person name="Han J."/>
            <person name="Sharma A."/>
            <person name="Chiniquy J."/>
            <person name="Ngan C.Y."/>
            <person name="Lipzen A."/>
            <person name="Barry K."/>
            <person name="Grigoriev I.V."/>
            <person name="Gunde-Cimerman N."/>
        </authorList>
    </citation>
    <scope>NUCLEOTIDE SEQUENCE [LARGE SCALE GENOMIC DNA]</scope>
    <source>
        <strain evidence="8 9">CBS 110374</strain>
    </source>
</reference>
<keyword evidence="4 6" id="KW-1133">Transmembrane helix</keyword>
<dbReference type="Pfam" id="PF07690">
    <property type="entry name" value="MFS_1"/>
    <property type="match status" value="1"/>
</dbReference>
<dbReference type="Proteomes" id="UP000030672">
    <property type="component" value="Unassembled WGS sequence"/>
</dbReference>
<dbReference type="PANTHER" id="PTHR23504">
    <property type="entry name" value="MAJOR FACILITATOR SUPERFAMILY DOMAIN-CONTAINING PROTEIN 10"/>
    <property type="match status" value="1"/>
</dbReference>
<gene>
    <name evidence="8" type="ORF">M437DRAFT_57398</name>
</gene>
<evidence type="ECO:0000256" key="2">
    <source>
        <dbReference type="ARBA" id="ARBA00022448"/>
    </source>
</evidence>
<dbReference type="PANTHER" id="PTHR23504:SF15">
    <property type="entry name" value="MAJOR FACILITATOR SUPERFAMILY (MFS) PROFILE DOMAIN-CONTAINING PROTEIN"/>
    <property type="match status" value="1"/>
</dbReference>
<dbReference type="AlphaFoldDB" id="A0A074VFG5"/>
<evidence type="ECO:0000256" key="1">
    <source>
        <dbReference type="ARBA" id="ARBA00004141"/>
    </source>
</evidence>
<dbReference type="Gene3D" id="1.20.1250.20">
    <property type="entry name" value="MFS general substrate transporter like domains"/>
    <property type="match status" value="1"/>
</dbReference>
<evidence type="ECO:0000313" key="9">
    <source>
        <dbReference type="Proteomes" id="UP000030672"/>
    </source>
</evidence>
<dbReference type="InterPro" id="IPR020846">
    <property type="entry name" value="MFS_dom"/>
</dbReference>
<sequence>MLPSHAQRRQVQQQSNAFPTRQLFVLALCRICEPIAFMSIFPYVYYMISSFHITNDEKQIALYAGMVTSAFAFAEFSTGVMWGRLSDKVGRKPILLTGLAGTGISMIVFGFSPNLTTALIARALGGLLNGNIGVLQTTVAEVVTVEAHQARAYSIMPFIWCLGSIIGSGLGGTLADPVRNYPGYFEHGSLFEKFPYLLPNLVCAGVVIFGMLVGILFLEETHEDLKDRRDYGLDIGDWILDFFRPNQLHEKAGETLALFEDAAPGYSSSQLSPVVNPVLVGELPNEAQPVSSQSTCSRRDDAAVAKAFTWQVCLNIVGYGILAYHTISAEQLLPVLFSLPESKEAPHLPFQFSGGFALPTKVIGFILSAQGFIQMFATLFVFPFVNRKIGSLATFRLVILSYPILYLMVPYLTLVPTALRMPCIYFVLVWKVTAQALSYPSLAIMLANAAPSKKVLGTLNGVAASSASLCRAFGPTLSGLAQSLGLSVGVLGLPWWVNSFVAIIGAILSLRMVEEKRRYSKAEEANLDSEALPFLDADVRVSSDEESCQ</sequence>
<keyword evidence="3 6" id="KW-0812">Transmembrane</keyword>
<dbReference type="RefSeq" id="XP_040876201.1">
    <property type="nucleotide sequence ID" value="XM_041023221.1"/>
</dbReference>
<dbReference type="GO" id="GO:0000329">
    <property type="term" value="C:fungal-type vacuole membrane"/>
    <property type="evidence" value="ECO:0007669"/>
    <property type="project" value="EnsemblFungi"/>
</dbReference>
<dbReference type="SUPFAM" id="SSF103473">
    <property type="entry name" value="MFS general substrate transporter"/>
    <property type="match status" value="1"/>
</dbReference>
<feature type="transmembrane region" description="Helical" evidence="6">
    <location>
        <begin position="23"/>
        <end position="48"/>
    </location>
</feature>
<keyword evidence="2" id="KW-0813">Transport</keyword>
<feature type="transmembrane region" description="Helical" evidence="6">
    <location>
        <begin position="60"/>
        <end position="82"/>
    </location>
</feature>
<feature type="transmembrane region" description="Helical" evidence="6">
    <location>
        <begin position="94"/>
        <end position="113"/>
    </location>
</feature>
<dbReference type="GeneID" id="63916594"/>
<evidence type="ECO:0000256" key="6">
    <source>
        <dbReference type="SAM" id="Phobius"/>
    </source>
</evidence>
<feature type="transmembrane region" description="Helical" evidence="6">
    <location>
        <begin position="397"/>
        <end position="418"/>
    </location>
</feature>
<comment type="subcellular location">
    <subcellularLocation>
        <location evidence="1">Membrane</location>
        <topology evidence="1">Multi-pass membrane protein</topology>
    </subcellularLocation>
</comment>
<feature type="transmembrane region" description="Helical" evidence="6">
    <location>
        <begin position="194"/>
        <end position="218"/>
    </location>
</feature>
<keyword evidence="5 6" id="KW-0472">Membrane</keyword>
<dbReference type="InterPro" id="IPR011701">
    <property type="entry name" value="MFS"/>
</dbReference>
<feature type="transmembrane region" description="Helical" evidence="6">
    <location>
        <begin position="155"/>
        <end position="174"/>
    </location>
</feature>
<name>A0A074VFG5_AURM1</name>
<proteinExistence type="predicted"/>
<feature type="transmembrane region" description="Helical" evidence="6">
    <location>
        <begin position="307"/>
        <end position="327"/>
    </location>
</feature>
<evidence type="ECO:0000313" key="8">
    <source>
        <dbReference type="EMBL" id="KEQ59178.1"/>
    </source>
</evidence>
<feature type="domain" description="Major facilitator superfamily (MFS) profile" evidence="7">
    <location>
        <begin position="22"/>
        <end position="517"/>
    </location>
</feature>
<dbReference type="GO" id="GO:0005254">
    <property type="term" value="F:chloride channel activity"/>
    <property type="evidence" value="ECO:0007669"/>
    <property type="project" value="EnsemblFungi"/>
</dbReference>